<feature type="compositionally biased region" description="Basic and acidic residues" evidence="1">
    <location>
        <begin position="165"/>
        <end position="178"/>
    </location>
</feature>
<gene>
    <name evidence="2" type="ORF">Tci_058155</name>
</gene>
<feature type="compositionally biased region" description="Acidic residues" evidence="1">
    <location>
        <begin position="198"/>
        <end position="207"/>
    </location>
</feature>
<feature type="region of interest" description="Disordered" evidence="1">
    <location>
        <begin position="165"/>
        <end position="224"/>
    </location>
</feature>
<feature type="compositionally biased region" description="Basic and acidic residues" evidence="1">
    <location>
        <begin position="209"/>
        <end position="224"/>
    </location>
</feature>
<evidence type="ECO:0000313" key="2">
    <source>
        <dbReference type="EMBL" id="GEU86177.1"/>
    </source>
</evidence>
<dbReference type="EMBL" id="BKCJ010009267">
    <property type="protein sequence ID" value="GEU86177.1"/>
    <property type="molecule type" value="Genomic_DNA"/>
</dbReference>
<reference evidence="2" key="1">
    <citation type="journal article" date="2019" name="Sci. Rep.">
        <title>Draft genome of Tanacetum cinerariifolium, the natural source of mosquito coil.</title>
        <authorList>
            <person name="Yamashiro T."/>
            <person name="Shiraishi A."/>
            <person name="Satake H."/>
            <person name="Nakayama K."/>
        </authorList>
    </citation>
    <scope>NUCLEOTIDE SEQUENCE</scope>
</reference>
<evidence type="ECO:0008006" key="3">
    <source>
        <dbReference type="Google" id="ProtNLM"/>
    </source>
</evidence>
<organism evidence="2">
    <name type="scientific">Tanacetum cinerariifolium</name>
    <name type="common">Dalmatian daisy</name>
    <name type="synonym">Chrysanthemum cinerariifolium</name>
    <dbReference type="NCBI Taxonomy" id="118510"/>
    <lineage>
        <taxon>Eukaryota</taxon>
        <taxon>Viridiplantae</taxon>
        <taxon>Streptophyta</taxon>
        <taxon>Embryophyta</taxon>
        <taxon>Tracheophyta</taxon>
        <taxon>Spermatophyta</taxon>
        <taxon>Magnoliopsida</taxon>
        <taxon>eudicotyledons</taxon>
        <taxon>Gunneridae</taxon>
        <taxon>Pentapetalae</taxon>
        <taxon>asterids</taxon>
        <taxon>campanulids</taxon>
        <taxon>Asterales</taxon>
        <taxon>Asteraceae</taxon>
        <taxon>Asteroideae</taxon>
        <taxon>Anthemideae</taxon>
        <taxon>Anthemidinae</taxon>
        <taxon>Tanacetum</taxon>
    </lineage>
</organism>
<comment type="caution">
    <text evidence="2">The sequence shown here is derived from an EMBL/GenBank/DDBJ whole genome shotgun (WGS) entry which is preliminary data.</text>
</comment>
<evidence type="ECO:0000256" key="1">
    <source>
        <dbReference type="SAM" id="MobiDB-lite"/>
    </source>
</evidence>
<accession>A0A699GTE9</accession>
<sequence>MYPPKTGCDKDYDNHLLNYILHHRRSDNIVSIARNSEFGIASHTLSLGRSEFCLEKNKASLGKATKGKETQLNNKGDTYNVKIKDLQKLIEDDAMWKRKLVKTRLLRLIEDIPAWNAFPWGEYYCAKFYKKDEKLIDKHKEDHMMFKKTILLLYQCTHVTDRERERERARFEVKKDTDSSSGGARVEETKSKSTSVSDDIDEFDVATDDNAKEEPSDAANDIKHMDVNEPLKVCLKKDVNVSTTSSSAADEEDVQALENTIKENVSFKPKAKNISTEKIDYKYKRKKLCNHKRTSSTAIKRHSKRHIKDVVSTGDIKEVVTKTQLLDSYEVWGNLIWTGVYNVLISEPVLKHGVPCRFRGDHAMDVTPPDRAITAQ</sequence>
<name>A0A699GTE9_TANCI</name>
<protein>
    <recommendedName>
        <fullName evidence="3">Phospholipase-like protein</fullName>
    </recommendedName>
</protein>
<proteinExistence type="predicted"/>
<dbReference type="AlphaFoldDB" id="A0A699GTE9"/>